<dbReference type="InterPro" id="IPR017871">
    <property type="entry name" value="ABC_transporter-like_CS"/>
</dbReference>
<feature type="transmembrane region" description="Helical" evidence="42">
    <location>
        <begin position="643"/>
        <end position="663"/>
    </location>
</feature>
<feature type="region of interest" description="Disordered" evidence="41">
    <location>
        <begin position="1326"/>
        <end position="1348"/>
    </location>
</feature>
<comment type="similarity">
    <text evidence="29">Belongs to the ABC transporter superfamily. ABCB family. Heavy Metal importer (TC 3.A.1.210) subfamily.</text>
</comment>
<evidence type="ECO:0000256" key="35">
    <source>
        <dbReference type="ARBA" id="ARBA00047789"/>
    </source>
</evidence>
<comment type="subunit">
    <text evidence="11">Homodimer.</text>
</comment>
<feature type="domain" description="ABC transmembrane type-1" evidence="46">
    <location>
        <begin position="763"/>
        <end position="1054"/>
    </location>
</feature>
<dbReference type="Gene3D" id="3.90.190.10">
    <property type="entry name" value="Protein tyrosine phosphatase superfamily"/>
    <property type="match status" value="1"/>
</dbReference>
<evidence type="ECO:0000256" key="17">
    <source>
        <dbReference type="ARBA" id="ARBA00022753"/>
    </source>
</evidence>
<comment type="catalytic activity">
    <reaction evidence="33">
        <text>heme b(in) + ATP + H2O = heme b(out) + ADP + phosphate + H(+)</text>
        <dbReference type="Rhea" id="RHEA:19261"/>
        <dbReference type="ChEBI" id="CHEBI:15377"/>
        <dbReference type="ChEBI" id="CHEBI:15378"/>
        <dbReference type="ChEBI" id="CHEBI:30616"/>
        <dbReference type="ChEBI" id="CHEBI:43474"/>
        <dbReference type="ChEBI" id="CHEBI:60344"/>
        <dbReference type="ChEBI" id="CHEBI:456216"/>
        <dbReference type="EC" id="7.6.2.5"/>
    </reaction>
    <physiologicalReaction direction="left-to-right" evidence="33">
        <dbReference type="Rhea" id="RHEA:19262"/>
    </physiologicalReaction>
</comment>
<dbReference type="GO" id="GO:0005576">
    <property type="term" value="C:extracellular region"/>
    <property type="evidence" value="ECO:0007669"/>
    <property type="project" value="UniProtKB-SubCell"/>
</dbReference>
<dbReference type="WBParaSite" id="PSAMB.scaffold964size37954.g9962.t1">
    <property type="protein sequence ID" value="PSAMB.scaffold964size37954.g9962.t1"/>
    <property type="gene ID" value="PSAMB.scaffold964size37954.g9962"/>
</dbReference>
<evidence type="ECO:0000313" key="48">
    <source>
        <dbReference type="WBParaSite" id="PSAMB.scaffold964size37954.g9962.t1"/>
    </source>
</evidence>
<dbReference type="Pfam" id="PF00102">
    <property type="entry name" value="Y_phosphatase"/>
    <property type="match status" value="1"/>
</dbReference>
<keyword evidence="22 42" id="KW-1133">Transmembrane helix</keyword>
<evidence type="ECO:0000256" key="4">
    <source>
        <dbReference type="ARBA" id="ARBA00004374"/>
    </source>
</evidence>
<evidence type="ECO:0000256" key="20">
    <source>
        <dbReference type="ARBA" id="ARBA00022840"/>
    </source>
</evidence>
<dbReference type="Pfam" id="PF00664">
    <property type="entry name" value="ABC_membrane"/>
    <property type="match status" value="1"/>
</dbReference>
<evidence type="ECO:0000256" key="27">
    <source>
        <dbReference type="ARBA" id="ARBA00023228"/>
    </source>
</evidence>
<dbReference type="PROSITE" id="PS50055">
    <property type="entry name" value="TYR_PHOSPHATASE_PTP"/>
    <property type="match status" value="1"/>
</dbReference>
<evidence type="ECO:0000256" key="37">
    <source>
        <dbReference type="ARBA" id="ARBA00048455"/>
    </source>
</evidence>
<evidence type="ECO:0000256" key="5">
    <source>
        <dbReference type="ARBA" id="ARBA00004414"/>
    </source>
</evidence>
<feature type="transmembrane region" description="Helical" evidence="42">
    <location>
        <begin position="133"/>
        <end position="151"/>
    </location>
</feature>
<dbReference type="PRINTS" id="PR00700">
    <property type="entry name" value="PRTYPHPHTASE"/>
</dbReference>
<evidence type="ECO:0000256" key="30">
    <source>
        <dbReference type="ARBA" id="ARBA00024385"/>
    </source>
</evidence>
<comment type="subcellular location">
    <subcellularLocation>
        <location evidence="8">Cell membrane</location>
        <topology evidence="8">Multi-pass membrane protein</topology>
    </subcellularLocation>
    <subcellularLocation>
        <location evidence="1">Early endosome membrane</location>
    </subcellularLocation>
    <subcellularLocation>
        <location evidence="6">Endoplasmic reticulum membrane</location>
        <topology evidence="6">Multi-pass membrane protein</topology>
    </subcellularLocation>
    <subcellularLocation>
        <location evidence="3">Endosome membrane</location>
        <topology evidence="3">Multi-pass membrane protein</topology>
    </subcellularLocation>
    <subcellularLocation>
        <location evidence="2">Endosome</location>
        <location evidence="2">Multivesicular body membrane</location>
    </subcellularLocation>
    <subcellularLocation>
        <location evidence="9">Golgi apparatus membrane</location>
        <topology evidence="9">Multi-pass membrane protein</topology>
    </subcellularLocation>
    <subcellularLocation>
        <location evidence="5">Late endosome membrane</location>
    </subcellularLocation>
    <subcellularLocation>
        <location evidence="10">Lysosome membrane</location>
    </subcellularLocation>
    <subcellularLocation>
        <location evidence="28">Melanosome membrane</location>
    </subcellularLocation>
    <subcellularLocation>
        <location evidence="4">Mitochondrion outer membrane</location>
        <topology evidence="4">Multi-pass membrane protein</topology>
    </subcellularLocation>
    <subcellularLocation>
        <location evidence="7">Secreted</location>
        <location evidence="7">Extracellular exosome</location>
    </subcellularLocation>
</comment>
<keyword evidence="27" id="KW-0458">Lysosome</keyword>
<dbReference type="SUPFAM" id="SSF52540">
    <property type="entry name" value="P-loop containing nucleoside triphosphate hydrolases"/>
    <property type="match status" value="1"/>
</dbReference>
<dbReference type="GO" id="GO:0032585">
    <property type="term" value="C:multivesicular body membrane"/>
    <property type="evidence" value="ECO:0007669"/>
    <property type="project" value="UniProtKB-SubCell"/>
</dbReference>
<accession>A0A914XMY4</accession>
<keyword evidence="12" id="KW-0813">Transport</keyword>
<evidence type="ECO:0000256" key="42">
    <source>
        <dbReference type="SAM" id="Phobius"/>
    </source>
</evidence>
<comment type="catalytic activity">
    <reaction evidence="35">
        <text>uroporphyrin I(in) + ATP + H2O = uroporphyrin I(out) + ADP + phosphate + H(+)</text>
        <dbReference type="Rhea" id="RHEA:66772"/>
        <dbReference type="ChEBI" id="CHEBI:15377"/>
        <dbReference type="ChEBI" id="CHEBI:15378"/>
        <dbReference type="ChEBI" id="CHEBI:30616"/>
        <dbReference type="ChEBI" id="CHEBI:43474"/>
        <dbReference type="ChEBI" id="CHEBI:167480"/>
        <dbReference type="ChEBI" id="CHEBI:456216"/>
    </reaction>
    <physiologicalReaction direction="left-to-right" evidence="35">
        <dbReference type="Rhea" id="RHEA:66773"/>
    </physiologicalReaction>
</comment>
<dbReference type="GO" id="GO:0020037">
    <property type="term" value="F:heme binding"/>
    <property type="evidence" value="ECO:0007669"/>
    <property type="project" value="TreeGrafter"/>
</dbReference>
<feature type="transmembrane region" description="Helical" evidence="42">
    <location>
        <begin position="540"/>
        <end position="560"/>
    </location>
</feature>
<dbReference type="SMART" id="SM00404">
    <property type="entry name" value="PTPc_motif"/>
    <property type="match status" value="1"/>
</dbReference>
<dbReference type="CDD" id="cd18581">
    <property type="entry name" value="ABC_6TM_ABCB6"/>
    <property type="match status" value="1"/>
</dbReference>
<comment type="catalytic activity">
    <reaction evidence="34">
        <text>coproporphyrinogen III(in) + ATP + H2O = coproporphyrinogen III(out) + ADP + phosphate + H(+)</text>
        <dbReference type="Rhea" id="RHEA:66680"/>
        <dbReference type="ChEBI" id="CHEBI:15377"/>
        <dbReference type="ChEBI" id="CHEBI:15378"/>
        <dbReference type="ChEBI" id="CHEBI:30616"/>
        <dbReference type="ChEBI" id="CHEBI:43474"/>
        <dbReference type="ChEBI" id="CHEBI:57309"/>
        <dbReference type="ChEBI" id="CHEBI:456216"/>
    </reaction>
    <physiologicalReaction direction="left-to-right" evidence="34">
        <dbReference type="Rhea" id="RHEA:66681"/>
    </physiologicalReaction>
</comment>
<dbReference type="PROSITE" id="PS00211">
    <property type="entry name" value="ABC_TRANSPORTER_1"/>
    <property type="match status" value="1"/>
</dbReference>
<evidence type="ECO:0000256" key="18">
    <source>
        <dbReference type="ARBA" id="ARBA00022787"/>
    </source>
</evidence>
<dbReference type="SMART" id="SM00382">
    <property type="entry name" value="AAA"/>
    <property type="match status" value="1"/>
</dbReference>
<dbReference type="CDD" id="cd03253">
    <property type="entry name" value="ABCC_ATM1_transporter"/>
    <property type="match status" value="1"/>
</dbReference>
<dbReference type="Gene3D" id="1.20.1560.10">
    <property type="entry name" value="ABC transporter type 1, transmembrane domain"/>
    <property type="match status" value="1"/>
</dbReference>
<feature type="transmembrane region" description="Helical" evidence="42">
    <location>
        <begin position="907"/>
        <end position="928"/>
    </location>
</feature>
<dbReference type="InterPro" id="IPR000387">
    <property type="entry name" value="Tyr_Pase_dom"/>
</dbReference>
<feature type="transmembrane region" description="Helical" evidence="42">
    <location>
        <begin position="1028"/>
        <end position="1049"/>
    </location>
</feature>
<evidence type="ECO:0000256" key="33">
    <source>
        <dbReference type="ARBA" id="ARBA00047649"/>
    </source>
</evidence>
<dbReference type="GO" id="GO:0005789">
    <property type="term" value="C:endoplasmic reticulum membrane"/>
    <property type="evidence" value="ECO:0007669"/>
    <property type="project" value="UniProtKB-SubCell"/>
</dbReference>
<evidence type="ECO:0000259" key="43">
    <source>
        <dbReference type="PROSITE" id="PS50055"/>
    </source>
</evidence>
<evidence type="ECO:0000256" key="16">
    <source>
        <dbReference type="ARBA" id="ARBA00022741"/>
    </source>
</evidence>
<dbReference type="GO" id="GO:0000139">
    <property type="term" value="C:Golgi membrane"/>
    <property type="evidence" value="ECO:0007669"/>
    <property type="project" value="UniProtKB-SubCell"/>
</dbReference>
<keyword evidence="47" id="KW-1185">Reference proteome</keyword>
<keyword evidence="16" id="KW-0547">Nucleotide-binding</keyword>
<evidence type="ECO:0000256" key="28">
    <source>
        <dbReference type="ARBA" id="ARBA00024320"/>
    </source>
</evidence>
<evidence type="ECO:0000256" key="10">
    <source>
        <dbReference type="ARBA" id="ARBA00004656"/>
    </source>
</evidence>
<reference evidence="48" key="1">
    <citation type="submission" date="2022-11" db="UniProtKB">
        <authorList>
            <consortium name="WormBaseParasite"/>
        </authorList>
    </citation>
    <scope>IDENTIFICATION</scope>
</reference>
<name>A0A914XMY4_9BILA</name>
<feature type="transmembrane region" description="Helical" evidence="42">
    <location>
        <begin position="879"/>
        <end position="901"/>
    </location>
</feature>
<proteinExistence type="inferred from homology"/>
<evidence type="ECO:0000256" key="8">
    <source>
        <dbReference type="ARBA" id="ARBA00004651"/>
    </source>
</evidence>
<evidence type="ECO:0000256" key="34">
    <source>
        <dbReference type="ARBA" id="ARBA00047753"/>
    </source>
</evidence>
<evidence type="ECO:0000256" key="9">
    <source>
        <dbReference type="ARBA" id="ARBA00004653"/>
    </source>
</evidence>
<dbReference type="Gene3D" id="3.40.50.300">
    <property type="entry name" value="P-loop containing nucleotide triphosphate hydrolases"/>
    <property type="match status" value="1"/>
</dbReference>
<dbReference type="PROSITE" id="PS50929">
    <property type="entry name" value="ABC_TM1F"/>
    <property type="match status" value="1"/>
</dbReference>
<feature type="domain" description="Tyrosine-protein phosphatase" evidence="43">
    <location>
        <begin position="250"/>
        <end position="516"/>
    </location>
</feature>
<feature type="domain" description="Tyrosine specific protein phosphatases" evidence="44">
    <location>
        <begin position="427"/>
        <end position="507"/>
    </location>
</feature>
<dbReference type="SUPFAM" id="SSF52799">
    <property type="entry name" value="(Phosphotyrosine protein) phosphatases II"/>
    <property type="match status" value="1"/>
</dbReference>
<evidence type="ECO:0000256" key="31">
    <source>
        <dbReference type="ARBA" id="ARBA00024439"/>
    </source>
</evidence>
<evidence type="ECO:0000256" key="13">
    <source>
        <dbReference type="ARBA" id="ARBA00022475"/>
    </source>
</evidence>
<dbReference type="InterPro" id="IPR039421">
    <property type="entry name" value="Type_1_exporter"/>
</dbReference>
<evidence type="ECO:0000256" key="3">
    <source>
        <dbReference type="ARBA" id="ARBA00004337"/>
    </source>
</evidence>
<evidence type="ECO:0000256" key="38">
    <source>
        <dbReference type="ARBA" id="ARBA00048510"/>
    </source>
</evidence>
<evidence type="ECO:0000256" key="22">
    <source>
        <dbReference type="ARBA" id="ARBA00022989"/>
    </source>
</evidence>
<evidence type="ECO:0000256" key="7">
    <source>
        <dbReference type="ARBA" id="ARBA00004550"/>
    </source>
</evidence>
<keyword evidence="13" id="KW-1003">Cell membrane</keyword>
<evidence type="ECO:0000256" key="21">
    <source>
        <dbReference type="ARBA" id="ARBA00022967"/>
    </source>
</evidence>
<evidence type="ECO:0000256" key="25">
    <source>
        <dbReference type="ARBA" id="ARBA00023136"/>
    </source>
</evidence>
<dbReference type="PROSITE" id="PS50056">
    <property type="entry name" value="TYR_PHOSPHATASE_2"/>
    <property type="match status" value="1"/>
</dbReference>
<evidence type="ECO:0000256" key="26">
    <source>
        <dbReference type="ARBA" id="ARBA00023157"/>
    </source>
</evidence>
<dbReference type="InterPro" id="IPR003593">
    <property type="entry name" value="AAA+_ATPase"/>
</dbReference>
<keyword evidence="19" id="KW-0256">Endoplasmic reticulum</keyword>
<evidence type="ECO:0000256" key="11">
    <source>
        <dbReference type="ARBA" id="ARBA00011738"/>
    </source>
</evidence>
<comment type="catalytic activity">
    <reaction evidence="37">
        <text>pheophorbide a(in) + ATP + H2O = pheophorbide a(out) + ADP + phosphate + H(+)</text>
        <dbReference type="Rhea" id="RHEA:61360"/>
        <dbReference type="ChEBI" id="CHEBI:15377"/>
        <dbReference type="ChEBI" id="CHEBI:15378"/>
        <dbReference type="ChEBI" id="CHEBI:30616"/>
        <dbReference type="ChEBI" id="CHEBI:43474"/>
        <dbReference type="ChEBI" id="CHEBI:58687"/>
        <dbReference type="ChEBI" id="CHEBI:456216"/>
    </reaction>
    <physiologicalReaction direction="left-to-right" evidence="37">
        <dbReference type="Rhea" id="RHEA:61361"/>
    </physiologicalReaction>
</comment>
<evidence type="ECO:0000256" key="40">
    <source>
        <dbReference type="ARBA" id="ARBA00049398"/>
    </source>
</evidence>
<feature type="transmembrane region" description="Helical" evidence="42">
    <location>
        <begin position="758"/>
        <end position="779"/>
    </location>
</feature>
<dbReference type="EC" id="7.6.2.5" evidence="30"/>
<feature type="transmembrane region" description="Helical" evidence="42">
    <location>
        <begin position="999"/>
        <end position="1016"/>
    </location>
</feature>
<dbReference type="InterPro" id="IPR003439">
    <property type="entry name" value="ABC_transporter-like_ATP-bd"/>
</dbReference>
<dbReference type="GO" id="GO:0031901">
    <property type="term" value="C:early endosome membrane"/>
    <property type="evidence" value="ECO:0007669"/>
    <property type="project" value="UniProtKB-SubCell"/>
</dbReference>
<dbReference type="InterPro" id="IPR000242">
    <property type="entry name" value="PTP_cat"/>
</dbReference>
<dbReference type="InterPro" id="IPR016130">
    <property type="entry name" value="Tyr_Pase_AS"/>
</dbReference>
<evidence type="ECO:0000256" key="12">
    <source>
        <dbReference type="ARBA" id="ARBA00022448"/>
    </source>
</evidence>
<evidence type="ECO:0000256" key="19">
    <source>
        <dbReference type="ARBA" id="ARBA00022824"/>
    </source>
</evidence>
<feature type="transmembrane region" description="Helical" evidence="42">
    <location>
        <begin position="18"/>
        <end position="42"/>
    </location>
</feature>
<dbReference type="PANTHER" id="PTHR24221:SF654">
    <property type="entry name" value="ATP-BINDING CASSETTE SUB-FAMILY B MEMBER 6"/>
    <property type="match status" value="1"/>
</dbReference>
<sequence>MDYCANDQPFGTVWLKGAFNPCFIDTLAAVVVALIIGVCAIIELRIYIRHGTALDKELLGPPPLLYVIQMVLSGFIFAMQPLRLLMRSIDGTIYGHMVLKDAVLSVVWLMSSLLVYVERNYDLPTQPRRGHSIYLIIFWGMALAVDSVYFVNLQGEHWYFQLRTGLDGVMLALFLAQWIAELLIFGLGIRAPGMISSKQRNQYIYRPMSESPPKYGALMSVDDSTMDQTSLEATVECVQAIKEGLVSGRLLAEFQSLSRQSSHATIAVAKLRENETLNRYWNILPYDYNRLIVGVDGYINASWISMQFDEGDVERRYIASQGPTPETITDFWQMVWEQQVPVIVMLTDLIENAMRKCEQYWPASGDSLELDNMVVSCSHVEQPRGRGWTLREFFLLRLHDREQRTVTQLQFHGWPDHGALKDSRKLIDFWRTARALLPERHIGTDGTVFAPPMLVHCSAGVGRTGAYILMETLILAFESGSPIDPIQVVKLMRDQRMATVQTDDQFVFASLITMQYCEADVKVWDVWVDRGISHCFLDTASSSVLAVWLIGIGFVELVQFGRHGTRLDERLKPKSCLYRLQFLAHLLLSFVFPAAWIFAYWQWNREELYGHHIARGAVQLVLWALALLITHKERHLQMPTPPTWGHGLALLVFWTGNVIERCLAVTSFNSRWWWWHIHGQQDRFKLIIFSAEAITVIIAFILGLKAPGLPSLEQRYQFAYGRLPDPESNGAQPSTWSNLWTKMRLMMPYIWPKKSKMLQLRVFVCFALLVIGRVMNVYLPLYYKWIVNSLTYPSPETHELAFRWDWILIYSALRFCQGNGFLATLRSYLWITVQQYTTREVQVELYDHLLSLSLRWHIGRKTGEVLRVMDRGTNSINNLLNYVLFNIVPTIADIIIAIAFFVTSYNLWFGIIIFVTMALYLATTVYVTEWRTKYRREMNLADNQFRAKGVDSLLNFETVKYYNAEQYEVDRYRAALVSYQHSEWLSSASLSLLNSIQNVIIGAGLLVGSLLCAYLVSRHTDGLTVGDYVLFATYIMQLYTPLNYLGTIYRMIQTALIDMENMFDLMGEKQEIYDHPNAIEYKCSAGKIEFKNVSFRYSPDYPILEDVSFVVQPGKTLAIVGPSGGGKSTIIRLLFRFYDVQSGQILFDDQDVTMLKQRSLRRYIGVVPQDTVLFNDTIRYNIRYGDVEASDAQVEEAAIAAEIHEKILGFPDGYATMVGERGLKLSGGEKQRVAIARTILKAPSFVLLDEATSALDTHTERNIQASLQRICAGRTTVVVAHRLSTVISADEILVLLHGRVAERGTHNDLLALKGVYYGMWMQQQSHEKEGSPATVDEAPATTETDKNK</sequence>
<comment type="catalytic activity">
    <reaction evidence="40">
        <text>coproporphyrin I(in) + ATP + H2O = coproporphyrin I(out) + ADP + phosphate + H(+)</text>
        <dbReference type="Rhea" id="RHEA:66768"/>
        <dbReference type="ChEBI" id="CHEBI:15377"/>
        <dbReference type="ChEBI" id="CHEBI:15378"/>
        <dbReference type="ChEBI" id="CHEBI:30616"/>
        <dbReference type="ChEBI" id="CHEBI:43474"/>
        <dbReference type="ChEBI" id="CHEBI:167478"/>
        <dbReference type="ChEBI" id="CHEBI:456216"/>
    </reaction>
    <physiologicalReaction direction="left-to-right" evidence="40">
        <dbReference type="Rhea" id="RHEA:66769"/>
    </physiologicalReaction>
</comment>
<dbReference type="InterPro" id="IPR029021">
    <property type="entry name" value="Prot-tyrosine_phosphatase-like"/>
</dbReference>
<keyword evidence="26" id="KW-1015">Disulfide bond</keyword>
<dbReference type="InterPro" id="IPR011527">
    <property type="entry name" value="ABC1_TM_dom"/>
</dbReference>
<keyword evidence="21" id="KW-1278">Translocase</keyword>
<dbReference type="GO" id="GO:0016887">
    <property type="term" value="F:ATP hydrolysis activity"/>
    <property type="evidence" value="ECO:0007669"/>
    <property type="project" value="InterPro"/>
</dbReference>
<dbReference type="PROSITE" id="PS50893">
    <property type="entry name" value="ABC_TRANSPORTER_2"/>
    <property type="match status" value="1"/>
</dbReference>
<organism evidence="47 48">
    <name type="scientific">Plectus sambesii</name>
    <dbReference type="NCBI Taxonomy" id="2011161"/>
    <lineage>
        <taxon>Eukaryota</taxon>
        <taxon>Metazoa</taxon>
        <taxon>Ecdysozoa</taxon>
        <taxon>Nematoda</taxon>
        <taxon>Chromadorea</taxon>
        <taxon>Plectida</taxon>
        <taxon>Plectina</taxon>
        <taxon>Plectoidea</taxon>
        <taxon>Plectidae</taxon>
        <taxon>Plectus</taxon>
    </lineage>
</organism>
<feature type="transmembrane region" description="Helical" evidence="42">
    <location>
        <begin position="580"/>
        <end position="601"/>
    </location>
</feature>
<dbReference type="FunFam" id="3.40.50.300:FF:000186">
    <property type="entry name" value="ATP-binding cassette sub-family B member 7, mitochondrial"/>
    <property type="match status" value="1"/>
</dbReference>
<dbReference type="InterPro" id="IPR032410">
    <property type="entry name" value="ABCB6_N"/>
</dbReference>
<dbReference type="Pfam" id="PF00005">
    <property type="entry name" value="ABC_tran"/>
    <property type="match status" value="1"/>
</dbReference>
<feature type="transmembrane region" description="Helical" evidence="42">
    <location>
        <begin position="684"/>
        <end position="704"/>
    </location>
</feature>
<dbReference type="SMART" id="SM00194">
    <property type="entry name" value="PTPc"/>
    <property type="match status" value="1"/>
</dbReference>
<dbReference type="Pfam" id="PF16185">
    <property type="entry name" value="MTABC_N"/>
    <property type="match status" value="2"/>
</dbReference>
<evidence type="ECO:0000256" key="2">
    <source>
        <dbReference type="ARBA" id="ARBA00004333"/>
    </source>
</evidence>
<evidence type="ECO:0000313" key="47">
    <source>
        <dbReference type="Proteomes" id="UP000887566"/>
    </source>
</evidence>
<comment type="catalytic activity">
    <reaction evidence="36">
        <text>protoporphyrin IX(in) + ATP + H2O = protoporphyrin IX(out) + ADP + phosphate + H(+)</text>
        <dbReference type="Rhea" id="RHEA:61336"/>
        <dbReference type="ChEBI" id="CHEBI:15377"/>
        <dbReference type="ChEBI" id="CHEBI:15378"/>
        <dbReference type="ChEBI" id="CHEBI:30616"/>
        <dbReference type="ChEBI" id="CHEBI:43474"/>
        <dbReference type="ChEBI" id="CHEBI:57306"/>
        <dbReference type="ChEBI" id="CHEBI:456216"/>
    </reaction>
    <physiologicalReaction direction="left-to-right" evidence="36">
        <dbReference type="Rhea" id="RHEA:61337"/>
    </physiologicalReaction>
</comment>
<protein>
    <recommendedName>
        <fullName evidence="31">ATP-binding cassette sub-family B member 6</fullName>
        <ecNumber evidence="30">7.6.2.5</ecNumber>
    </recommendedName>
    <alternativeName>
        <fullName evidence="32">ABC-type heme transporter ABCB6</fullName>
    </alternativeName>
</protein>
<evidence type="ECO:0000259" key="45">
    <source>
        <dbReference type="PROSITE" id="PS50893"/>
    </source>
</evidence>
<comment type="catalytic activity">
    <reaction evidence="39">
        <text>coproporphyrin III(in) + ATP + H2O = coproporphyrin III(out) + ADP + phosphate + H(+)</text>
        <dbReference type="Rhea" id="RHEA:66664"/>
        <dbReference type="ChEBI" id="CHEBI:15377"/>
        <dbReference type="ChEBI" id="CHEBI:15378"/>
        <dbReference type="ChEBI" id="CHEBI:30616"/>
        <dbReference type="ChEBI" id="CHEBI:43474"/>
        <dbReference type="ChEBI" id="CHEBI:131725"/>
        <dbReference type="ChEBI" id="CHEBI:456216"/>
    </reaction>
    <physiologicalReaction direction="left-to-right" evidence="39">
        <dbReference type="Rhea" id="RHEA:66665"/>
    </physiologicalReaction>
</comment>
<dbReference type="PANTHER" id="PTHR24221">
    <property type="entry name" value="ATP-BINDING CASSETTE SUB-FAMILY B"/>
    <property type="match status" value="1"/>
</dbReference>
<evidence type="ECO:0000256" key="1">
    <source>
        <dbReference type="ARBA" id="ARBA00004146"/>
    </source>
</evidence>
<feature type="transmembrane region" description="Helical" evidence="42">
    <location>
        <begin position="613"/>
        <end position="631"/>
    </location>
</feature>
<dbReference type="GO" id="GO:0005886">
    <property type="term" value="C:plasma membrane"/>
    <property type="evidence" value="ECO:0007669"/>
    <property type="project" value="UniProtKB-SubCell"/>
</dbReference>
<evidence type="ECO:0000256" key="29">
    <source>
        <dbReference type="ARBA" id="ARBA00024363"/>
    </source>
</evidence>
<dbReference type="GO" id="GO:0004725">
    <property type="term" value="F:protein tyrosine phosphatase activity"/>
    <property type="evidence" value="ECO:0007669"/>
    <property type="project" value="InterPro"/>
</dbReference>
<evidence type="ECO:0000256" key="32">
    <source>
        <dbReference type="ARBA" id="ARBA00031413"/>
    </source>
</evidence>
<dbReference type="InterPro" id="IPR027417">
    <property type="entry name" value="P-loop_NTPase"/>
</dbReference>
<dbReference type="GO" id="GO:0005741">
    <property type="term" value="C:mitochondrial outer membrane"/>
    <property type="evidence" value="ECO:0007669"/>
    <property type="project" value="UniProtKB-SubCell"/>
</dbReference>
<evidence type="ECO:0000256" key="39">
    <source>
        <dbReference type="ARBA" id="ARBA00048636"/>
    </source>
</evidence>
<dbReference type="Proteomes" id="UP000887566">
    <property type="component" value="Unplaced"/>
</dbReference>
<evidence type="ECO:0000256" key="24">
    <source>
        <dbReference type="ARBA" id="ARBA00023128"/>
    </source>
</evidence>
<keyword evidence="18" id="KW-1000">Mitochondrion outer membrane</keyword>
<feature type="transmembrane region" description="Helical" evidence="42">
    <location>
        <begin position="102"/>
        <end position="121"/>
    </location>
</feature>
<dbReference type="PROSITE" id="PS00383">
    <property type="entry name" value="TYR_PHOSPHATASE_1"/>
    <property type="match status" value="1"/>
</dbReference>
<feature type="transmembrane region" description="Helical" evidence="42">
    <location>
        <begin position="63"/>
        <end position="82"/>
    </location>
</feature>
<keyword evidence="24" id="KW-0496">Mitochondrion</keyword>
<evidence type="ECO:0000259" key="46">
    <source>
        <dbReference type="PROSITE" id="PS50929"/>
    </source>
</evidence>
<keyword evidence="23" id="KW-0333">Golgi apparatus</keyword>
<keyword evidence="25 42" id="KW-0472">Membrane</keyword>
<feature type="transmembrane region" description="Helical" evidence="42">
    <location>
        <begin position="171"/>
        <end position="191"/>
    </location>
</feature>
<evidence type="ECO:0000256" key="41">
    <source>
        <dbReference type="SAM" id="MobiDB-lite"/>
    </source>
</evidence>
<dbReference type="InterPro" id="IPR003595">
    <property type="entry name" value="Tyr_Pase_cat"/>
</dbReference>
<dbReference type="GO" id="GO:0005524">
    <property type="term" value="F:ATP binding"/>
    <property type="evidence" value="ECO:0007669"/>
    <property type="project" value="UniProtKB-KW"/>
</dbReference>
<feature type="domain" description="ABC transporter" evidence="45">
    <location>
        <begin position="1088"/>
        <end position="1322"/>
    </location>
</feature>
<evidence type="ECO:0000256" key="15">
    <source>
        <dbReference type="ARBA" id="ARBA00022692"/>
    </source>
</evidence>
<comment type="catalytic activity">
    <reaction evidence="38">
        <text>uroporphyrin III(in) + ATP + H2O = uroporphyrin III(out) + ADP + phosphate + H(+)</text>
        <dbReference type="Rhea" id="RHEA:66776"/>
        <dbReference type="ChEBI" id="CHEBI:15377"/>
        <dbReference type="ChEBI" id="CHEBI:15378"/>
        <dbReference type="ChEBI" id="CHEBI:30616"/>
        <dbReference type="ChEBI" id="CHEBI:43474"/>
        <dbReference type="ChEBI" id="CHEBI:167479"/>
        <dbReference type="ChEBI" id="CHEBI:456216"/>
    </reaction>
    <physiologicalReaction direction="left-to-right" evidence="38">
        <dbReference type="Rhea" id="RHEA:66777"/>
    </physiologicalReaction>
</comment>
<keyword evidence="14" id="KW-0964">Secreted</keyword>
<dbReference type="GO" id="GO:0005765">
    <property type="term" value="C:lysosomal membrane"/>
    <property type="evidence" value="ECO:0007669"/>
    <property type="project" value="UniProtKB-SubCell"/>
</dbReference>
<evidence type="ECO:0000256" key="36">
    <source>
        <dbReference type="ARBA" id="ARBA00048309"/>
    </source>
</evidence>
<evidence type="ECO:0000256" key="14">
    <source>
        <dbReference type="ARBA" id="ARBA00022525"/>
    </source>
</evidence>
<dbReference type="InterPro" id="IPR036640">
    <property type="entry name" value="ABC1_TM_sf"/>
</dbReference>
<keyword evidence="17" id="KW-0967">Endosome</keyword>
<evidence type="ECO:0000256" key="23">
    <source>
        <dbReference type="ARBA" id="ARBA00023034"/>
    </source>
</evidence>
<dbReference type="SUPFAM" id="SSF90123">
    <property type="entry name" value="ABC transporter transmembrane region"/>
    <property type="match status" value="1"/>
</dbReference>
<keyword evidence="15 42" id="KW-0812">Transmembrane</keyword>
<evidence type="ECO:0000256" key="6">
    <source>
        <dbReference type="ARBA" id="ARBA00004477"/>
    </source>
</evidence>
<evidence type="ECO:0000259" key="44">
    <source>
        <dbReference type="PROSITE" id="PS50056"/>
    </source>
</evidence>
<keyword evidence="20" id="KW-0067">ATP-binding</keyword>
<dbReference type="GO" id="GO:0015439">
    <property type="term" value="F:ABC-type heme transporter activity"/>
    <property type="evidence" value="ECO:0007669"/>
    <property type="project" value="UniProtKB-EC"/>
</dbReference>